<protein>
    <recommendedName>
        <fullName evidence="5">Acyl-CoA synthetase</fullName>
    </recommendedName>
</protein>
<keyword evidence="3" id="KW-0276">Fatty acid metabolism</keyword>
<dbReference type="AlphaFoldDB" id="A0A6J4S9Z3"/>
<evidence type="ECO:0000256" key="1">
    <source>
        <dbReference type="ARBA" id="ARBA00006432"/>
    </source>
</evidence>
<feature type="domain" description="AMP-dependent synthetase/ligase" evidence="6">
    <location>
        <begin position="20"/>
        <end position="423"/>
    </location>
</feature>
<keyword evidence="4" id="KW-0443">Lipid metabolism</keyword>
<evidence type="ECO:0000256" key="5">
    <source>
        <dbReference type="ARBA" id="ARBA00032875"/>
    </source>
</evidence>
<gene>
    <name evidence="7" type="ORF">AVDCRST_MAG13-1827</name>
</gene>
<dbReference type="Pfam" id="PF23562">
    <property type="entry name" value="AMP-binding_C_3"/>
    <property type="match status" value="1"/>
</dbReference>
<comment type="similarity">
    <text evidence="1">Belongs to the ATP-dependent AMP-binding enzyme family.</text>
</comment>
<proteinExistence type="inferred from homology"/>
<organism evidence="7">
    <name type="scientific">uncultured Solirubrobacteraceae bacterium</name>
    <dbReference type="NCBI Taxonomy" id="1162706"/>
    <lineage>
        <taxon>Bacteria</taxon>
        <taxon>Bacillati</taxon>
        <taxon>Actinomycetota</taxon>
        <taxon>Thermoleophilia</taxon>
        <taxon>Solirubrobacterales</taxon>
        <taxon>Solirubrobacteraceae</taxon>
        <taxon>environmental samples</taxon>
    </lineage>
</organism>
<accession>A0A6J4S9Z3</accession>
<dbReference type="EMBL" id="CADCVO010000286">
    <property type="protein sequence ID" value="CAA9492793.1"/>
    <property type="molecule type" value="Genomic_DNA"/>
</dbReference>
<evidence type="ECO:0000259" key="6">
    <source>
        <dbReference type="Pfam" id="PF00501"/>
    </source>
</evidence>
<dbReference type="InterPro" id="IPR000873">
    <property type="entry name" value="AMP-dep_synth/lig_dom"/>
</dbReference>
<dbReference type="PROSITE" id="PS00455">
    <property type="entry name" value="AMP_BINDING"/>
    <property type="match status" value="1"/>
</dbReference>
<dbReference type="PANTHER" id="PTHR43272">
    <property type="entry name" value="LONG-CHAIN-FATTY-ACID--COA LIGASE"/>
    <property type="match status" value="1"/>
</dbReference>
<dbReference type="GO" id="GO:0016020">
    <property type="term" value="C:membrane"/>
    <property type="evidence" value="ECO:0007669"/>
    <property type="project" value="TreeGrafter"/>
</dbReference>
<evidence type="ECO:0000256" key="3">
    <source>
        <dbReference type="ARBA" id="ARBA00022832"/>
    </source>
</evidence>
<evidence type="ECO:0000256" key="2">
    <source>
        <dbReference type="ARBA" id="ARBA00022598"/>
    </source>
</evidence>
<dbReference type="Pfam" id="PF00501">
    <property type="entry name" value="AMP-binding"/>
    <property type="match status" value="1"/>
</dbReference>
<dbReference type="Gene3D" id="3.40.50.12780">
    <property type="entry name" value="N-terminal domain of ligase-like"/>
    <property type="match status" value="1"/>
</dbReference>
<keyword evidence="2 7" id="KW-0436">Ligase</keyword>
<sequence>MEAGTAPTTTGSATIADLLSRAAALHADRTAVQYQAGDGWATATYAEVGELVSEVARGLIDLGLQPGDRACILSGTRPEWTYADFAISAAGGVVVPIYQTNSAEEVGYILEDSDARLIVCEDPEQVEKVLQVRASAPQLETLVVMAGEHEAAVGWEALRERGRARDRAELDARTAAVRPDDPYTIIYTSGTTGPPKGCVLHHTNYRSVLDMCLQLGVLGRQDPEITYLYLPLAHSYALLIQLLTVDVGGTIAYFGGDTKQIVAELVQVRPTYLPSVPRVFEKIYTLVTSSMDPETLAKAVQVGMQVQDLKVAGQPVPEALQAAYDQFDEKLFVNVRGAFGGRLVQANTGAAPIAHEILEFFWACGVPVMEGYGMTETATVATSQTVAQHRFGTVGRALPGVEIRIADDGEVLLKGANIFQGYHKNADASFGAIEDGWLHTGDLGSVDEDGFLSITGRKKDIIITAGGKNLTPANLENDLKQTRWVSQAVMHGDRRPYPVVLITLDEEEIVPWAQAQGIEDTSIAALSRHPQVLELIQAEVDRANAKYAQVEQVKRFFILDHDLSQETGELTPTLKVKRNVVNEKYADAFSALYG</sequence>
<dbReference type="PANTHER" id="PTHR43272:SF32">
    <property type="entry name" value="AMP-DEPENDENT SYNTHETASE_LIGASE DOMAIN-CONTAINING PROTEIN"/>
    <property type="match status" value="1"/>
</dbReference>
<dbReference type="InterPro" id="IPR042099">
    <property type="entry name" value="ANL_N_sf"/>
</dbReference>
<dbReference type="InterPro" id="IPR020845">
    <property type="entry name" value="AMP-binding_CS"/>
</dbReference>
<dbReference type="CDD" id="cd05907">
    <property type="entry name" value="VL_LC_FACS_like"/>
    <property type="match status" value="1"/>
</dbReference>
<reference evidence="7" key="1">
    <citation type="submission" date="2020-02" db="EMBL/GenBank/DDBJ databases">
        <authorList>
            <person name="Meier V. D."/>
        </authorList>
    </citation>
    <scope>NUCLEOTIDE SEQUENCE</scope>
    <source>
        <strain evidence="7">AVDCRST_MAG13</strain>
    </source>
</reference>
<dbReference type="SUPFAM" id="SSF56801">
    <property type="entry name" value="Acetyl-CoA synthetase-like"/>
    <property type="match status" value="1"/>
</dbReference>
<name>A0A6J4S9Z3_9ACTN</name>
<dbReference type="GO" id="GO:0004467">
    <property type="term" value="F:long-chain fatty acid-CoA ligase activity"/>
    <property type="evidence" value="ECO:0007669"/>
    <property type="project" value="TreeGrafter"/>
</dbReference>
<evidence type="ECO:0000256" key="4">
    <source>
        <dbReference type="ARBA" id="ARBA00023098"/>
    </source>
</evidence>
<evidence type="ECO:0000313" key="7">
    <source>
        <dbReference type="EMBL" id="CAA9492793.1"/>
    </source>
</evidence>